<evidence type="ECO:0000256" key="5">
    <source>
        <dbReference type="ARBA" id="ARBA00022989"/>
    </source>
</evidence>
<evidence type="ECO:0000256" key="4">
    <source>
        <dbReference type="ARBA" id="ARBA00022692"/>
    </source>
</evidence>
<protein>
    <submittedName>
        <fullName evidence="9">ABC transporter permease subunit</fullName>
    </submittedName>
</protein>
<sequence length="327" mass="36400">MASELVTREPVRAVQAAALTGHHVEKKRRPVRWRSFLPVYLLMLPGLIYLLVNNYIPMAGIISAFKRININDGIFFSPWAGWDNFRFLFASGAAGEIFRNTLLYNLAFIVVTTTVAIGLAILINDVASTRLRKLYQSSILLPFTLSMVILSYVVFGFLSHENGLLNNTIYADDPIQWYSEGQYWPTILIVVNLWKTVGYSTLLFMAGLIGIDRALYEAASLDGANRWKQVIHIDLPSLVPTIVTLTLLAIGRIFYSDFGLFYQVPRNSGAIYDVTTTIDTYVYRTLISAGGIGQSAAAGFFQAVIGFVLVVTVNAAVRKYQRASALF</sequence>
<dbReference type="PANTHER" id="PTHR43227:SF11">
    <property type="entry name" value="BLL4140 PROTEIN"/>
    <property type="match status" value="1"/>
</dbReference>
<feature type="transmembrane region" description="Helical" evidence="7">
    <location>
        <begin position="36"/>
        <end position="56"/>
    </location>
</feature>
<evidence type="ECO:0000256" key="7">
    <source>
        <dbReference type="RuleBase" id="RU363032"/>
    </source>
</evidence>
<dbReference type="PROSITE" id="PS50928">
    <property type="entry name" value="ABC_TM1"/>
    <property type="match status" value="1"/>
</dbReference>
<keyword evidence="5 7" id="KW-1133">Transmembrane helix</keyword>
<keyword evidence="2 7" id="KW-0813">Transport</keyword>
<evidence type="ECO:0000256" key="2">
    <source>
        <dbReference type="ARBA" id="ARBA00022448"/>
    </source>
</evidence>
<feature type="transmembrane region" description="Helical" evidence="7">
    <location>
        <begin position="197"/>
        <end position="216"/>
    </location>
</feature>
<dbReference type="GO" id="GO:0005886">
    <property type="term" value="C:plasma membrane"/>
    <property type="evidence" value="ECO:0007669"/>
    <property type="project" value="UniProtKB-SubCell"/>
</dbReference>
<reference evidence="9" key="1">
    <citation type="submission" date="2023-03" db="EMBL/GenBank/DDBJ databases">
        <title>Andean soil-derived lignocellulolytic bacterial consortium as a source of novel taxa and putative plastic-active enzymes.</title>
        <authorList>
            <person name="Diaz-Garcia L."/>
            <person name="Chuvochina M."/>
            <person name="Feuerriegel G."/>
            <person name="Bunk B."/>
            <person name="Sproer C."/>
            <person name="Streit W.R."/>
            <person name="Rodriguez L.M."/>
            <person name="Overmann J."/>
            <person name="Jimenez D.J."/>
        </authorList>
    </citation>
    <scope>NUCLEOTIDE SEQUENCE</scope>
    <source>
        <strain evidence="9">MAG 4610</strain>
    </source>
</reference>
<keyword evidence="6 7" id="KW-0472">Membrane</keyword>
<dbReference type="InterPro" id="IPR050809">
    <property type="entry name" value="UgpAE/MalFG_permease"/>
</dbReference>
<dbReference type="Proteomes" id="UP001213972">
    <property type="component" value="Chromosome"/>
</dbReference>
<gene>
    <name evidence="9" type="ORF">P0Y48_09900</name>
</gene>
<dbReference type="EMBL" id="CP119321">
    <property type="protein sequence ID" value="WEK12779.1"/>
    <property type="molecule type" value="Genomic_DNA"/>
</dbReference>
<keyword evidence="3" id="KW-1003">Cell membrane</keyword>
<organism evidence="9 10">
    <name type="scientific">Candidatus Microbacterium phytovorans</name>
    <dbReference type="NCBI Taxonomy" id="3121374"/>
    <lineage>
        <taxon>Bacteria</taxon>
        <taxon>Bacillati</taxon>
        <taxon>Actinomycetota</taxon>
        <taxon>Actinomycetes</taxon>
        <taxon>Micrococcales</taxon>
        <taxon>Microbacteriaceae</taxon>
        <taxon>Microbacterium</taxon>
    </lineage>
</organism>
<dbReference type="InterPro" id="IPR000515">
    <property type="entry name" value="MetI-like"/>
</dbReference>
<evidence type="ECO:0000256" key="1">
    <source>
        <dbReference type="ARBA" id="ARBA00004651"/>
    </source>
</evidence>
<comment type="subcellular location">
    <subcellularLocation>
        <location evidence="1 7">Cell membrane</location>
        <topology evidence="1 7">Multi-pass membrane protein</topology>
    </subcellularLocation>
</comment>
<proteinExistence type="inferred from homology"/>
<dbReference type="SUPFAM" id="SSF161098">
    <property type="entry name" value="MetI-like"/>
    <property type="match status" value="1"/>
</dbReference>
<keyword evidence="4 7" id="KW-0812">Transmembrane</keyword>
<feature type="transmembrane region" description="Helical" evidence="7">
    <location>
        <begin position="237"/>
        <end position="255"/>
    </location>
</feature>
<dbReference type="Pfam" id="PF00528">
    <property type="entry name" value="BPD_transp_1"/>
    <property type="match status" value="1"/>
</dbReference>
<dbReference type="AlphaFoldDB" id="A0AAJ5W0H1"/>
<evidence type="ECO:0000313" key="9">
    <source>
        <dbReference type="EMBL" id="WEK12779.1"/>
    </source>
</evidence>
<dbReference type="PANTHER" id="PTHR43227">
    <property type="entry name" value="BLL4140 PROTEIN"/>
    <property type="match status" value="1"/>
</dbReference>
<accession>A0AAJ5W0H1</accession>
<dbReference type="GO" id="GO:0055085">
    <property type="term" value="P:transmembrane transport"/>
    <property type="evidence" value="ECO:0007669"/>
    <property type="project" value="InterPro"/>
</dbReference>
<dbReference type="InterPro" id="IPR035906">
    <property type="entry name" value="MetI-like_sf"/>
</dbReference>
<feature type="transmembrane region" description="Helical" evidence="7">
    <location>
        <begin position="102"/>
        <end position="127"/>
    </location>
</feature>
<evidence type="ECO:0000256" key="3">
    <source>
        <dbReference type="ARBA" id="ARBA00022475"/>
    </source>
</evidence>
<feature type="transmembrane region" description="Helical" evidence="7">
    <location>
        <begin position="139"/>
        <end position="158"/>
    </location>
</feature>
<dbReference type="Gene3D" id="1.10.3720.10">
    <property type="entry name" value="MetI-like"/>
    <property type="match status" value="1"/>
</dbReference>
<feature type="domain" description="ABC transmembrane type-1" evidence="8">
    <location>
        <begin position="98"/>
        <end position="313"/>
    </location>
</feature>
<name>A0AAJ5W0H1_9MICO</name>
<dbReference type="CDD" id="cd06261">
    <property type="entry name" value="TM_PBP2"/>
    <property type="match status" value="1"/>
</dbReference>
<evidence type="ECO:0000256" key="6">
    <source>
        <dbReference type="ARBA" id="ARBA00023136"/>
    </source>
</evidence>
<feature type="transmembrane region" description="Helical" evidence="7">
    <location>
        <begin position="296"/>
        <end position="317"/>
    </location>
</feature>
<evidence type="ECO:0000313" key="10">
    <source>
        <dbReference type="Proteomes" id="UP001213972"/>
    </source>
</evidence>
<comment type="similarity">
    <text evidence="7">Belongs to the binding-protein-dependent transport system permease family.</text>
</comment>
<evidence type="ECO:0000259" key="8">
    <source>
        <dbReference type="PROSITE" id="PS50928"/>
    </source>
</evidence>